<protein>
    <recommendedName>
        <fullName evidence="1">Reverse transcriptase domain-containing protein</fullName>
    </recommendedName>
</protein>
<dbReference type="EnsemblPlants" id="TuG1812G0700003730.01.T01">
    <property type="protein sequence ID" value="TuG1812G0700003730.01.T01.cds254199"/>
    <property type="gene ID" value="TuG1812G0700003730.01"/>
</dbReference>
<proteinExistence type="predicted"/>
<evidence type="ECO:0000313" key="3">
    <source>
        <dbReference type="Proteomes" id="UP000015106"/>
    </source>
</evidence>
<dbReference type="Proteomes" id="UP000015106">
    <property type="component" value="Chromosome 7"/>
</dbReference>
<dbReference type="AlphaFoldDB" id="A0A8R7R4C4"/>
<organism evidence="2 3">
    <name type="scientific">Triticum urartu</name>
    <name type="common">Red wild einkorn</name>
    <name type="synonym">Crithodium urartu</name>
    <dbReference type="NCBI Taxonomy" id="4572"/>
    <lineage>
        <taxon>Eukaryota</taxon>
        <taxon>Viridiplantae</taxon>
        <taxon>Streptophyta</taxon>
        <taxon>Embryophyta</taxon>
        <taxon>Tracheophyta</taxon>
        <taxon>Spermatophyta</taxon>
        <taxon>Magnoliopsida</taxon>
        <taxon>Liliopsida</taxon>
        <taxon>Poales</taxon>
        <taxon>Poaceae</taxon>
        <taxon>BOP clade</taxon>
        <taxon>Pooideae</taxon>
        <taxon>Triticodae</taxon>
        <taxon>Triticeae</taxon>
        <taxon>Triticinae</taxon>
        <taxon>Triticum</taxon>
    </lineage>
</organism>
<feature type="domain" description="Reverse transcriptase" evidence="1">
    <location>
        <begin position="32"/>
        <end position="128"/>
    </location>
</feature>
<dbReference type="PANTHER" id="PTHR19446">
    <property type="entry name" value="REVERSE TRANSCRIPTASES"/>
    <property type="match status" value="1"/>
</dbReference>
<evidence type="ECO:0000259" key="1">
    <source>
        <dbReference type="Pfam" id="PF00078"/>
    </source>
</evidence>
<dbReference type="InterPro" id="IPR000477">
    <property type="entry name" value="RT_dom"/>
</dbReference>
<reference evidence="2" key="3">
    <citation type="submission" date="2022-06" db="UniProtKB">
        <authorList>
            <consortium name="EnsemblPlants"/>
        </authorList>
    </citation>
    <scope>IDENTIFICATION</scope>
</reference>
<reference evidence="2" key="2">
    <citation type="submission" date="2018-03" db="EMBL/GenBank/DDBJ databases">
        <title>The Triticum urartu genome reveals the dynamic nature of wheat genome evolution.</title>
        <authorList>
            <person name="Ling H."/>
            <person name="Ma B."/>
            <person name="Shi X."/>
            <person name="Liu H."/>
            <person name="Dong L."/>
            <person name="Sun H."/>
            <person name="Cao Y."/>
            <person name="Gao Q."/>
            <person name="Zheng S."/>
            <person name="Li Y."/>
            <person name="Yu Y."/>
            <person name="Du H."/>
            <person name="Qi M."/>
            <person name="Li Y."/>
            <person name="Yu H."/>
            <person name="Cui Y."/>
            <person name="Wang N."/>
            <person name="Chen C."/>
            <person name="Wu H."/>
            <person name="Zhao Y."/>
            <person name="Zhang J."/>
            <person name="Li Y."/>
            <person name="Zhou W."/>
            <person name="Zhang B."/>
            <person name="Hu W."/>
            <person name="Eijk M."/>
            <person name="Tang J."/>
            <person name="Witsenboer H."/>
            <person name="Zhao S."/>
            <person name="Li Z."/>
            <person name="Zhang A."/>
            <person name="Wang D."/>
            <person name="Liang C."/>
        </authorList>
    </citation>
    <scope>NUCLEOTIDE SEQUENCE [LARGE SCALE GENOMIC DNA]</scope>
    <source>
        <strain evidence="2">cv. G1812</strain>
    </source>
</reference>
<dbReference type="Pfam" id="PF00078">
    <property type="entry name" value="RVT_1"/>
    <property type="match status" value="1"/>
</dbReference>
<name>A0A8R7R4C4_TRIUA</name>
<accession>A0A8R7R4C4</accession>
<sequence>MKQDMMRVVHHFDALHTANLHWLNSANVVLLPKKEGAEGIADYRPFSLIHAIAKIIAKILSTRLAPHMEKLVSNAQSAFIKRRSMHDNFLRVRNLARRLHKCKTPSLLFKLNIRKAFDSDRWEYILDLLRRRGF</sequence>
<reference evidence="3" key="1">
    <citation type="journal article" date="2013" name="Nature">
        <title>Draft genome of the wheat A-genome progenitor Triticum urartu.</title>
        <authorList>
            <person name="Ling H.Q."/>
            <person name="Zhao S."/>
            <person name="Liu D."/>
            <person name="Wang J."/>
            <person name="Sun H."/>
            <person name="Zhang C."/>
            <person name="Fan H."/>
            <person name="Li D."/>
            <person name="Dong L."/>
            <person name="Tao Y."/>
            <person name="Gao C."/>
            <person name="Wu H."/>
            <person name="Li Y."/>
            <person name="Cui Y."/>
            <person name="Guo X."/>
            <person name="Zheng S."/>
            <person name="Wang B."/>
            <person name="Yu K."/>
            <person name="Liang Q."/>
            <person name="Yang W."/>
            <person name="Lou X."/>
            <person name="Chen J."/>
            <person name="Feng M."/>
            <person name="Jian J."/>
            <person name="Zhang X."/>
            <person name="Luo G."/>
            <person name="Jiang Y."/>
            <person name="Liu J."/>
            <person name="Wang Z."/>
            <person name="Sha Y."/>
            <person name="Zhang B."/>
            <person name="Wu H."/>
            <person name="Tang D."/>
            <person name="Shen Q."/>
            <person name="Xue P."/>
            <person name="Zou S."/>
            <person name="Wang X."/>
            <person name="Liu X."/>
            <person name="Wang F."/>
            <person name="Yang Y."/>
            <person name="An X."/>
            <person name="Dong Z."/>
            <person name="Zhang K."/>
            <person name="Zhang X."/>
            <person name="Luo M.C."/>
            <person name="Dvorak J."/>
            <person name="Tong Y."/>
            <person name="Wang J."/>
            <person name="Yang H."/>
            <person name="Li Z."/>
            <person name="Wang D."/>
            <person name="Zhang A."/>
            <person name="Wang J."/>
        </authorList>
    </citation>
    <scope>NUCLEOTIDE SEQUENCE</scope>
    <source>
        <strain evidence="3">cv. G1812</strain>
    </source>
</reference>
<evidence type="ECO:0000313" key="2">
    <source>
        <dbReference type="EnsemblPlants" id="TuG1812G0700003730.01.T01.cds254199"/>
    </source>
</evidence>
<dbReference type="Gramene" id="TuG1812G0700003730.01.T01">
    <property type="protein sequence ID" value="TuG1812G0700003730.01.T01.cds254199"/>
    <property type="gene ID" value="TuG1812G0700003730.01"/>
</dbReference>
<keyword evidence="3" id="KW-1185">Reference proteome</keyword>